<dbReference type="eggNOG" id="COG3706">
    <property type="taxonomic scope" value="Bacteria"/>
</dbReference>
<dbReference type="CDD" id="cd01949">
    <property type="entry name" value="GGDEF"/>
    <property type="match status" value="1"/>
</dbReference>
<comment type="caution">
    <text evidence="5">The sequence shown here is derived from an EMBL/GenBank/DDBJ whole genome shotgun (WGS) entry which is preliminary data.</text>
</comment>
<dbReference type="STRING" id="721133.SAMN05216176_101662"/>
<dbReference type="GO" id="GO:1902201">
    <property type="term" value="P:negative regulation of bacterial-type flagellum-dependent cell motility"/>
    <property type="evidence" value="ECO:0007669"/>
    <property type="project" value="TreeGrafter"/>
</dbReference>
<dbReference type="GO" id="GO:0043709">
    <property type="term" value="P:cell adhesion involved in single-species biofilm formation"/>
    <property type="evidence" value="ECO:0007669"/>
    <property type="project" value="TreeGrafter"/>
</dbReference>
<organism evidence="5 6">
    <name type="scientific">Nitratireductor indicus C115</name>
    <dbReference type="NCBI Taxonomy" id="1231190"/>
    <lineage>
        <taxon>Bacteria</taxon>
        <taxon>Pseudomonadati</taxon>
        <taxon>Pseudomonadota</taxon>
        <taxon>Alphaproteobacteria</taxon>
        <taxon>Hyphomicrobiales</taxon>
        <taxon>Phyllobacteriaceae</taxon>
        <taxon>Nitratireductor</taxon>
    </lineage>
</organism>
<dbReference type="InterPro" id="IPR000160">
    <property type="entry name" value="GGDEF_dom"/>
</dbReference>
<dbReference type="PROSITE" id="PS51257">
    <property type="entry name" value="PROKAR_LIPOPROTEIN"/>
    <property type="match status" value="1"/>
</dbReference>
<keyword evidence="6" id="KW-1185">Reference proteome</keyword>
<evidence type="ECO:0000256" key="2">
    <source>
        <dbReference type="ARBA" id="ARBA00034247"/>
    </source>
</evidence>
<evidence type="ECO:0000259" key="4">
    <source>
        <dbReference type="PROSITE" id="PS50887"/>
    </source>
</evidence>
<dbReference type="Proteomes" id="UP000007374">
    <property type="component" value="Unassembled WGS sequence"/>
</dbReference>
<keyword evidence="3" id="KW-0472">Membrane</keyword>
<accession>K2P0S7</accession>
<evidence type="ECO:0000256" key="3">
    <source>
        <dbReference type="SAM" id="Phobius"/>
    </source>
</evidence>
<name>K2P0S7_9HYPH</name>
<feature type="transmembrane region" description="Helical" evidence="3">
    <location>
        <begin position="96"/>
        <end position="117"/>
    </location>
</feature>
<protein>
    <recommendedName>
        <fullName evidence="1">diguanylate cyclase</fullName>
        <ecNumber evidence="1">2.7.7.65</ecNumber>
    </recommendedName>
</protein>
<feature type="transmembrane region" description="Helical" evidence="3">
    <location>
        <begin position="199"/>
        <end position="221"/>
    </location>
</feature>
<dbReference type="PANTHER" id="PTHR45138:SF9">
    <property type="entry name" value="DIGUANYLATE CYCLASE DGCM-RELATED"/>
    <property type="match status" value="1"/>
</dbReference>
<dbReference type="InterPro" id="IPR029787">
    <property type="entry name" value="Nucleotide_cyclase"/>
</dbReference>
<dbReference type="InterPro" id="IPR043128">
    <property type="entry name" value="Rev_trsase/Diguanyl_cyclase"/>
</dbReference>
<keyword evidence="3" id="KW-0812">Transmembrane</keyword>
<feature type="transmembrane region" description="Helical" evidence="3">
    <location>
        <begin position="275"/>
        <end position="296"/>
    </location>
</feature>
<feature type="domain" description="GGDEF" evidence="4">
    <location>
        <begin position="340"/>
        <end position="474"/>
    </location>
</feature>
<dbReference type="PROSITE" id="PS50887">
    <property type="entry name" value="GGDEF"/>
    <property type="match status" value="1"/>
</dbReference>
<feature type="transmembrane region" description="Helical" evidence="3">
    <location>
        <begin position="72"/>
        <end position="90"/>
    </location>
</feature>
<comment type="catalytic activity">
    <reaction evidence="2">
        <text>2 GTP = 3',3'-c-di-GMP + 2 diphosphate</text>
        <dbReference type="Rhea" id="RHEA:24898"/>
        <dbReference type="ChEBI" id="CHEBI:33019"/>
        <dbReference type="ChEBI" id="CHEBI:37565"/>
        <dbReference type="ChEBI" id="CHEBI:58805"/>
        <dbReference type="EC" id="2.7.7.65"/>
    </reaction>
</comment>
<dbReference type="SMART" id="SM00267">
    <property type="entry name" value="GGDEF"/>
    <property type="match status" value="1"/>
</dbReference>
<dbReference type="GO" id="GO:0052621">
    <property type="term" value="F:diguanylate cyclase activity"/>
    <property type="evidence" value="ECO:0007669"/>
    <property type="project" value="UniProtKB-EC"/>
</dbReference>
<sequence length="475" mass="49837">MNLSGRSRGISVFKSASVAGTLSCALILGCAVFSSCLFGIYTRPVDFLATVWPANAVMLGLMLRMPRAAGPIGWIAGSAAFLAADFLAGATVFKAVILASANLIGIAGTYFVISRFSRDAIELRTPESTLGLVLAVAVGSLLAGGVGAVANPILFGGTALGGLTFWFVTEFANYVAILPVILTASALPRWRRPDRFEILHYAAPVLALILACAIAVAIGGAGALALPVPALLWGALVYPRFVTALLTLAFSFWTLLALSAGYLPNTVDASNEQALISIRLGVSLIALAPIMLASVMSRQAELLERLRHLAAHDPLSGLFNRRAFRSEAEMRLKAVRREEKPVALLMLDIDHFKSINDSHGHAAGDAVISIVAERAAAFLRPTDVIGRIGGEEFAILLPHCTRSEALAVAERIRRAIADEPVPAYPDGALDITISVGLAAAGSTNADLDAMLLEADGALYAAKKLGRNRAETSGSA</sequence>
<feature type="transmembrane region" description="Helical" evidence="3">
    <location>
        <begin position="165"/>
        <end position="187"/>
    </location>
</feature>
<keyword evidence="3" id="KW-1133">Transmembrane helix</keyword>
<evidence type="ECO:0000256" key="1">
    <source>
        <dbReference type="ARBA" id="ARBA00012528"/>
    </source>
</evidence>
<gene>
    <name evidence="5" type="ORF">NA8A_03265</name>
</gene>
<dbReference type="Pfam" id="PF00990">
    <property type="entry name" value="GGDEF"/>
    <property type="match status" value="1"/>
</dbReference>
<dbReference type="Gene3D" id="3.30.70.270">
    <property type="match status" value="1"/>
</dbReference>
<dbReference type="PATRIC" id="fig|1231190.3.peg.686"/>
<reference evidence="5 6" key="1">
    <citation type="journal article" date="2012" name="J. Bacteriol.">
        <title>Genome Sequence of Nitratireductor indicus Type Strain C115.</title>
        <authorList>
            <person name="Lai Q."/>
            <person name="Li G."/>
            <person name="Yu Z."/>
            <person name="Shao Z."/>
        </authorList>
    </citation>
    <scope>NUCLEOTIDE SEQUENCE [LARGE SCALE GENOMIC DNA]</scope>
    <source>
        <strain evidence="5 6">C115</strain>
    </source>
</reference>
<dbReference type="AlphaFoldDB" id="K2P0S7"/>
<dbReference type="EMBL" id="AMSI01000002">
    <property type="protein sequence ID" value="EKF43799.1"/>
    <property type="molecule type" value="Genomic_DNA"/>
</dbReference>
<dbReference type="FunFam" id="3.30.70.270:FF:000001">
    <property type="entry name" value="Diguanylate cyclase domain protein"/>
    <property type="match status" value="1"/>
</dbReference>
<feature type="transmembrane region" description="Helical" evidence="3">
    <location>
        <begin position="12"/>
        <end position="41"/>
    </location>
</feature>
<dbReference type="SUPFAM" id="SSF55073">
    <property type="entry name" value="Nucleotide cyclase"/>
    <property type="match status" value="1"/>
</dbReference>
<dbReference type="PANTHER" id="PTHR45138">
    <property type="entry name" value="REGULATORY COMPONENTS OF SENSORY TRANSDUCTION SYSTEM"/>
    <property type="match status" value="1"/>
</dbReference>
<evidence type="ECO:0000313" key="5">
    <source>
        <dbReference type="EMBL" id="EKF43799.1"/>
    </source>
</evidence>
<proteinExistence type="predicted"/>
<dbReference type="NCBIfam" id="TIGR00254">
    <property type="entry name" value="GGDEF"/>
    <property type="match status" value="1"/>
</dbReference>
<dbReference type="GO" id="GO:0005886">
    <property type="term" value="C:plasma membrane"/>
    <property type="evidence" value="ECO:0007669"/>
    <property type="project" value="TreeGrafter"/>
</dbReference>
<evidence type="ECO:0000313" key="6">
    <source>
        <dbReference type="Proteomes" id="UP000007374"/>
    </source>
</evidence>
<dbReference type="EC" id="2.7.7.65" evidence="1"/>
<feature type="transmembrane region" description="Helical" evidence="3">
    <location>
        <begin position="241"/>
        <end position="263"/>
    </location>
</feature>
<dbReference type="RefSeq" id="WP_009755934.1">
    <property type="nucleotide sequence ID" value="NZ_AMSI01000002.1"/>
</dbReference>
<feature type="transmembrane region" description="Helical" evidence="3">
    <location>
        <begin position="129"/>
        <end position="153"/>
    </location>
</feature>
<dbReference type="InterPro" id="IPR050469">
    <property type="entry name" value="Diguanylate_Cyclase"/>
</dbReference>